<organism evidence="6 7">
    <name type="scientific">Panagrolaimus superbus</name>
    <dbReference type="NCBI Taxonomy" id="310955"/>
    <lineage>
        <taxon>Eukaryota</taxon>
        <taxon>Metazoa</taxon>
        <taxon>Ecdysozoa</taxon>
        <taxon>Nematoda</taxon>
        <taxon>Chromadorea</taxon>
        <taxon>Rhabditida</taxon>
        <taxon>Tylenchina</taxon>
        <taxon>Panagrolaimomorpha</taxon>
        <taxon>Panagrolaimoidea</taxon>
        <taxon>Panagrolaimidae</taxon>
        <taxon>Panagrolaimus</taxon>
    </lineage>
</organism>
<keyword evidence="6" id="KW-1185">Reference proteome</keyword>
<dbReference type="SFLD" id="SFLDG01082">
    <property type="entry name" value="B12-binding_domain_containing"/>
    <property type="match status" value="1"/>
</dbReference>
<dbReference type="SUPFAM" id="SSF102114">
    <property type="entry name" value="Radical SAM enzymes"/>
    <property type="match status" value="1"/>
</dbReference>
<evidence type="ECO:0000256" key="5">
    <source>
        <dbReference type="ARBA" id="ARBA00023014"/>
    </source>
</evidence>
<dbReference type="InterPro" id="IPR058240">
    <property type="entry name" value="rSAM_sf"/>
</dbReference>
<dbReference type="GO" id="GO:0051536">
    <property type="term" value="F:iron-sulfur cluster binding"/>
    <property type="evidence" value="ECO:0007669"/>
    <property type="project" value="UniProtKB-KW"/>
</dbReference>
<sequence>MKSADTFPMIKGIHYARTPDISKSAQADLEDLPSPILAGLIPAQNFIRWETQRGCPFRCSFCQHRETAFGGEALKRRNFGELRIFEEIKWLSENNVGDLAVLDPTFNSGKEHIKIIEELANHGFPGKIALQISP</sequence>
<evidence type="ECO:0000313" key="7">
    <source>
        <dbReference type="WBParaSite" id="PSU_v2.g12213.t1"/>
    </source>
</evidence>
<evidence type="ECO:0000256" key="1">
    <source>
        <dbReference type="ARBA" id="ARBA00001966"/>
    </source>
</evidence>
<keyword evidence="3" id="KW-0479">Metal-binding</keyword>
<dbReference type="GO" id="GO:0003824">
    <property type="term" value="F:catalytic activity"/>
    <property type="evidence" value="ECO:0007669"/>
    <property type="project" value="InterPro"/>
</dbReference>
<comment type="cofactor">
    <cofactor evidence="1">
        <name>[4Fe-4S] cluster</name>
        <dbReference type="ChEBI" id="CHEBI:49883"/>
    </cofactor>
</comment>
<protein>
    <submittedName>
        <fullName evidence="7">Radical SAM core domain-containing protein</fullName>
    </submittedName>
</protein>
<evidence type="ECO:0000256" key="3">
    <source>
        <dbReference type="ARBA" id="ARBA00022723"/>
    </source>
</evidence>
<keyword evidence="4" id="KW-0408">Iron</keyword>
<accession>A0A914Y365</accession>
<dbReference type="Proteomes" id="UP000887577">
    <property type="component" value="Unplaced"/>
</dbReference>
<dbReference type="InterPro" id="IPR051198">
    <property type="entry name" value="BchE-like"/>
</dbReference>
<dbReference type="PANTHER" id="PTHR43409">
    <property type="entry name" value="ANAEROBIC MAGNESIUM-PROTOPORPHYRIN IX MONOMETHYL ESTER CYCLASE-RELATED"/>
    <property type="match status" value="1"/>
</dbReference>
<keyword evidence="2" id="KW-0949">S-adenosyl-L-methionine</keyword>
<evidence type="ECO:0000256" key="4">
    <source>
        <dbReference type="ARBA" id="ARBA00023004"/>
    </source>
</evidence>
<reference evidence="7" key="1">
    <citation type="submission" date="2022-11" db="UniProtKB">
        <authorList>
            <consortium name="WormBaseParasite"/>
        </authorList>
    </citation>
    <scope>IDENTIFICATION</scope>
</reference>
<proteinExistence type="predicted"/>
<keyword evidence="5" id="KW-0411">Iron-sulfur</keyword>
<dbReference type="AlphaFoldDB" id="A0A914Y365"/>
<dbReference type="SFLD" id="SFLDS00029">
    <property type="entry name" value="Radical_SAM"/>
    <property type="match status" value="1"/>
</dbReference>
<evidence type="ECO:0000256" key="2">
    <source>
        <dbReference type="ARBA" id="ARBA00022691"/>
    </source>
</evidence>
<name>A0A914Y365_9BILA</name>
<dbReference type="GO" id="GO:0046872">
    <property type="term" value="F:metal ion binding"/>
    <property type="evidence" value="ECO:0007669"/>
    <property type="project" value="UniProtKB-KW"/>
</dbReference>
<dbReference type="InterPro" id="IPR007197">
    <property type="entry name" value="rSAM"/>
</dbReference>
<dbReference type="WBParaSite" id="PSU_v2.g12213.t1">
    <property type="protein sequence ID" value="PSU_v2.g12213.t1"/>
    <property type="gene ID" value="PSU_v2.g12213"/>
</dbReference>
<evidence type="ECO:0000313" key="6">
    <source>
        <dbReference type="Proteomes" id="UP000887577"/>
    </source>
</evidence>